<dbReference type="OrthoDB" id="3341369at2"/>
<feature type="region of interest" description="Disordered" evidence="1">
    <location>
        <begin position="182"/>
        <end position="202"/>
    </location>
</feature>
<dbReference type="AlphaFoldDB" id="A0A5B0APX8"/>
<accession>A0A5B0APX8</accession>
<dbReference type="Proteomes" id="UP000324965">
    <property type="component" value="Unassembled WGS sequence"/>
</dbReference>
<reference evidence="2 3" key="1">
    <citation type="submission" date="2019-05" db="EMBL/GenBank/DDBJ databases">
        <authorList>
            <person name="Hariharan J."/>
            <person name="Choudoir M.J."/>
            <person name="Diebold P."/>
            <person name="Panke-Buisse K."/>
            <person name="Buckley D.H."/>
        </authorList>
    </citation>
    <scope>NUCLEOTIDE SEQUENCE [LARGE SCALE GENOMIC DNA]</scope>
    <source>
        <strain evidence="2 3">SUN51</strain>
    </source>
</reference>
<proteinExistence type="predicted"/>
<gene>
    <name evidence="2" type="ORF">FGF04_28980</name>
</gene>
<organism evidence="2 3">
    <name type="scientific">Streptomyces apricus</name>
    <dbReference type="NCBI Taxonomy" id="1828112"/>
    <lineage>
        <taxon>Bacteria</taxon>
        <taxon>Bacillati</taxon>
        <taxon>Actinomycetota</taxon>
        <taxon>Actinomycetes</taxon>
        <taxon>Kitasatosporales</taxon>
        <taxon>Streptomycetaceae</taxon>
        <taxon>Streptomyces</taxon>
    </lineage>
</organism>
<keyword evidence="3" id="KW-1185">Reference proteome</keyword>
<sequence length="460" mass="50835">MSLDSNVTGPTAVELFWKVPQPDDAGAQTADRFDWQAAMATGDGLALYEKALDSSGHLPEGNDCRIVCERHEDWALVVGDAVELVSAKHRDSSYGAYTTVNQLAGDGGVAHLFNRWHALDEKPTCRLVTTPGLADSARDLANAIQGLRQLRLAELPLAIAEKHRKPIADLCRSIRQHSKPKSLPAAWVQNSDPHNPTEAEQEQSARFLSMLDIEHTSLPRDFAPYAAANMYAKPLLERLGVDVPPDAIWQATHDLMRVRMRAAGPVPRGKLPAVLAYTPGASLPTIADLERADISRIVTMLDIDIVVKTAIAHPGGFRPLIRKPRLSRLAVKMAAGHCTDNSVERAEELRREYLDYWRQRLSGDPAARVEQARLRRRLHRISDEATTATSTAALQGRALWGEVQSRLEEFPESDIPAGMDSDLLLGGVCDLTSECKVWFSERFDVETEISRLRDERGQAS</sequence>
<evidence type="ECO:0000256" key="1">
    <source>
        <dbReference type="SAM" id="MobiDB-lite"/>
    </source>
</evidence>
<evidence type="ECO:0000313" key="2">
    <source>
        <dbReference type="EMBL" id="KAA0930579.1"/>
    </source>
</evidence>
<dbReference type="RefSeq" id="WP_149514257.1">
    <property type="nucleotide sequence ID" value="NZ_VDFC01000047.1"/>
</dbReference>
<dbReference type="EMBL" id="VDFC01000047">
    <property type="protein sequence ID" value="KAA0930579.1"/>
    <property type="molecule type" value="Genomic_DNA"/>
</dbReference>
<protein>
    <submittedName>
        <fullName evidence="2">Uncharacterized protein</fullName>
    </submittedName>
</protein>
<comment type="caution">
    <text evidence="2">The sequence shown here is derived from an EMBL/GenBank/DDBJ whole genome shotgun (WGS) entry which is preliminary data.</text>
</comment>
<evidence type="ECO:0000313" key="3">
    <source>
        <dbReference type="Proteomes" id="UP000324965"/>
    </source>
</evidence>
<name>A0A5B0APX8_9ACTN</name>